<evidence type="ECO:0000313" key="2">
    <source>
        <dbReference type="EMBL" id="CAA9998636.1"/>
    </source>
</evidence>
<dbReference type="AlphaFoldDB" id="A0A6H5G878"/>
<keyword evidence="3" id="KW-1185">Reference proteome</keyword>
<sequence length="237" mass="25095">MSSTIGAHSGQSLSSPPPVLNQPGHFGFQMIGSQTARSSFSQPFNAFNLLNQSQTSYGQFIQTPPTGSAPPDMYSSVGPYRLPIQMPYMSYEPPHNLIPTNYLQPSQLVQQRHGAGNVTPGMQPSNSFFSGSTGAEPASAQQPGRSAAERVTADVSAAALQQRHQRRSFAAEQSAAHQVSDGARTDTKASAPVPAVWPVRHSAAAAETRTAAARTPTAYAAGARQELPVHPTRCAKI</sequence>
<feature type="region of interest" description="Disordered" evidence="1">
    <location>
        <begin position="1"/>
        <end position="25"/>
    </location>
</feature>
<gene>
    <name evidence="2" type="ORF">NTEN_LOCUS4919</name>
</gene>
<feature type="region of interest" description="Disordered" evidence="1">
    <location>
        <begin position="122"/>
        <end position="191"/>
    </location>
</feature>
<evidence type="ECO:0000313" key="3">
    <source>
        <dbReference type="Proteomes" id="UP000479000"/>
    </source>
</evidence>
<protein>
    <submittedName>
        <fullName evidence="2">Uncharacterized protein</fullName>
    </submittedName>
</protein>
<name>A0A6H5G878_9HEMI</name>
<dbReference type="EMBL" id="CADCXU010007288">
    <property type="protein sequence ID" value="CAA9998636.1"/>
    <property type="molecule type" value="Genomic_DNA"/>
</dbReference>
<accession>A0A6H5G878</accession>
<reference evidence="2 3" key="1">
    <citation type="submission" date="2020-02" db="EMBL/GenBank/DDBJ databases">
        <authorList>
            <person name="Ferguson B K."/>
        </authorList>
    </citation>
    <scope>NUCLEOTIDE SEQUENCE [LARGE SCALE GENOMIC DNA]</scope>
</reference>
<evidence type="ECO:0000256" key="1">
    <source>
        <dbReference type="SAM" id="MobiDB-lite"/>
    </source>
</evidence>
<feature type="compositionally biased region" description="Polar residues" evidence="1">
    <location>
        <begin position="122"/>
        <end position="144"/>
    </location>
</feature>
<organism evidence="2 3">
    <name type="scientific">Nesidiocoris tenuis</name>
    <dbReference type="NCBI Taxonomy" id="355587"/>
    <lineage>
        <taxon>Eukaryota</taxon>
        <taxon>Metazoa</taxon>
        <taxon>Ecdysozoa</taxon>
        <taxon>Arthropoda</taxon>
        <taxon>Hexapoda</taxon>
        <taxon>Insecta</taxon>
        <taxon>Pterygota</taxon>
        <taxon>Neoptera</taxon>
        <taxon>Paraneoptera</taxon>
        <taxon>Hemiptera</taxon>
        <taxon>Heteroptera</taxon>
        <taxon>Panheteroptera</taxon>
        <taxon>Cimicomorpha</taxon>
        <taxon>Miridae</taxon>
        <taxon>Dicyphina</taxon>
        <taxon>Nesidiocoris</taxon>
    </lineage>
</organism>
<proteinExistence type="predicted"/>
<dbReference type="Proteomes" id="UP000479000">
    <property type="component" value="Unassembled WGS sequence"/>
</dbReference>
<feature type="compositionally biased region" description="Polar residues" evidence="1">
    <location>
        <begin position="1"/>
        <end position="14"/>
    </location>
</feature>